<keyword evidence="3" id="KW-0813">Transport</keyword>
<keyword evidence="5 9" id="KW-0812">Transmembrane</keyword>
<evidence type="ECO:0000256" key="4">
    <source>
        <dbReference type="ARBA" id="ARBA00022475"/>
    </source>
</evidence>
<dbReference type="PANTHER" id="PTHR30413">
    <property type="entry name" value="INNER MEMBRANE TRANSPORT PERMEASE"/>
    <property type="match status" value="1"/>
</dbReference>
<feature type="transmembrane region" description="Helical" evidence="9">
    <location>
        <begin position="160"/>
        <end position="182"/>
    </location>
</feature>
<dbReference type="PANTHER" id="PTHR30413:SF10">
    <property type="entry name" value="CAPSULE POLYSACCHARIDE EXPORT INNER-MEMBRANE PROTEIN CTRC"/>
    <property type="match status" value="1"/>
</dbReference>
<evidence type="ECO:0000256" key="5">
    <source>
        <dbReference type="ARBA" id="ARBA00022692"/>
    </source>
</evidence>
<evidence type="ECO:0000256" key="2">
    <source>
        <dbReference type="ARBA" id="ARBA00007783"/>
    </source>
</evidence>
<comment type="caution">
    <text evidence="11">The sequence shown here is derived from an EMBL/GenBank/DDBJ whole genome shotgun (WGS) entry which is preliminary data.</text>
</comment>
<feature type="transmembrane region" description="Helical" evidence="9">
    <location>
        <begin position="58"/>
        <end position="79"/>
    </location>
</feature>
<feature type="transmembrane region" description="Helical" evidence="9">
    <location>
        <begin position="253"/>
        <end position="271"/>
    </location>
</feature>
<gene>
    <name evidence="11" type="ORF">QF205_13390</name>
</gene>
<name>A0ABT6MTT3_9GAMM</name>
<protein>
    <submittedName>
        <fullName evidence="11">ABC transporter permease</fullName>
    </submittedName>
</protein>
<accession>A0ABT6MTT3</accession>
<evidence type="ECO:0000256" key="9">
    <source>
        <dbReference type="SAM" id="Phobius"/>
    </source>
</evidence>
<feature type="transmembrane region" description="Helical" evidence="9">
    <location>
        <begin position="194"/>
        <end position="213"/>
    </location>
</feature>
<evidence type="ECO:0000313" key="12">
    <source>
        <dbReference type="Proteomes" id="UP001160550"/>
    </source>
</evidence>
<feature type="transmembrane region" description="Helical" evidence="9">
    <location>
        <begin position="126"/>
        <end position="154"/>
    </location>
</feature>
<proteinExistence type="inferred from homology"/>
<dbReference type="Proteomes" id="UP001160550">
    <property type="component" value="Unassembled WGS sequence"/>
</dbReference>
<evidence type="ECO:0000259" key="10">
    <source>
        <dbReference type="Pfam" id="PF01061"/>
    </source>
</evidence>
<keyword evidence="12" id="KW-1185">Reference proteome</keyword>
<comment type="similarity">
    <text evidence="2">Belongs to the ABC-2 integral membrane protein family.</text>
</comment>
<organism evidence="11 12">
    <name type="scientific">Luteimonas composti</name>
    <dbReference type="NCBI Taxonomy" id="398257"/>
    <lineage>
        <taxon>Bacteria</taxon>
        <taxon>Pseudomonadati</taxon>
        <taxon>Pseudomonadota</taxon>
        <taxon>Gammaproteobacteria</taxon>
        <taxon>Lysobacterales</taxon>
        <taxon>Lysobacteraceae</taxon>
        <taxon>Luteimonas</taxon>
    </lineage>
</organism>
<dbReference type="EMBL" id="JARYGX010000023">
    <property type="protein sequence ID" value="MDH7454054.1"/>
    <property type="molecule type" value="Genomic_DNA"/>
</dbReference>
<evidence type="ECO:0000256" key="6">
    <source>
        <dbReference type="ARBA" id="ARBA00022989"/>
    </source>
</evidence>
<evidence type="ECO:0000313" key="11">
    <source>
        <dbReference type="EMBL" id="MDH7454054.1"/>
    </source>
</evidence>
<reference evidence="11" key="1">
    <citation type="journal article" date="2007" name="Int. J. Syst. Evol. Microbiol.">
        <title>Luteimonas composti sp. nov., a moderately thermophilic bacterium isolated from food waste.</title>
        <authorList>
            <person name="Young C.C."/>
            <person name="Kampfer P."/>
            <person name="Chen W.M."/>
            <person name="Yen W.S."/>
            <person name="Arun A.B."/>
            <person name="Lai W.A."/>
            <person name="Shen F.T."/>
            <person name="Rekha P.D."/>
            <person name="Lin K.Y."/>
            <person name="Chou J.H."/>
        </authorList>
    </citation>
    <scope>NUCLEOTIDE SEQUENCE</scope>
    <source>
        <strain evidence="11">CC-YY355</strain>
    </source>
</reference>
<keyword evidence="7" id="KW-0762">Sugar transport</keyword>
<reference evidence="11" key="2">
    <citation type="submission" date="2023-04" db="EMBL/GenBank/DDBJ databases">
        <authorList>
            <person name="Sun J.-Q."/>
        </authorList>
    </citation>
    <scope>NUCLEOTIDE SEQUENCE</scope>
    <source>
        <strain evidence="11">CC-YY355</strain>
    </source>
</reference>
<keyword evidence="4" id="KW-1003">Cell membrane</keyword>
<evidence type="ECO:0000256" key="7">
    <source>
        <dbReference type="ARBA" id="ARBA00023047"/>
    </source>
</evidence>
<dbReference type="Pfam" id="PF01061">
    <property type="entry name" value="ABC2_membrane"/>
    <property type="match status" value="1"/>
</dbReference>
<keyword evidence="6 9" id="KW-1133">Transmembrane helix</keyword>
<evidence type="ECO:0000256" key="8">
    <source>
        <dbReference type="ARBA" id="ARBA00023136"/>
    </source>
</evidence>
<evidence type="ECO:0000256" key="3">
    <source>
        <dbReference type="ARBA" id="ARBA00022448"/>
    </source>
</evidence>
<evidence type="ECO:0000256" key="1">
    <source>
        <dbReference type="ARBA" id="ARBA00004651"/>
    </source>
</evidence>
<keyword evidence="7" id="KW-0625">Polysaccharide transport</keyword>
<comment type="subcellular location">
    <subcellularLocation>
        <location evidence="1">Cell membrane</location>
        <topology evidence="1">Multi-pass membrane protein</topology>
    </subcellularLocation>
</comment>
<dbReference type="InterPro" id="IPR013525">
    <property type="entry name" value="ABC2_TM"/>
</dbReference>
<sequence>MRTVVSTGLPAAQARAALARKKNSLLSQLGQSLRRPEFWAYSSWLDIVTRYRRTRLGLLWLLAPVMMFTFITGPLYARIFNRDLASYMVHLGMGYAVWRLMVMVLNDTVGVYRSNKAFILDGNTRLTDYILTTIAKSLFYFAFAMIGMVGVLIWSPAVPAYAIFSLLVTIPLVLLNLVWVGYSLGILGARSPDVGQVLNTILMVGFLFTPIIWEGDRYPPDSVGGIIVRLNPAFHILEIVRQPLYGEMPGLHSLLYVGIMTVVGWLFAMFLSRQYSRYVPIWI</sequence>
<feature type="domain" description="ABC-2 type transporter transmembrane" evidence="10">
    <location>
        <begin position="46"/>
        <end position="243"/>
    </location>
</feature>
<keyword evidence="8 9" id="KW-0472">Membrane</keyword>
<dbReference type="RefSeq" id="WP_280943260.1">
    <property type="nucleotide sequence ID" value="NZ_JARYGX010000023.1"/>
</dbReference>